<feature type="domain" description="D-isomer specific 2-hydroxyacid dehydrogenase NAD-binding" evidence="6">
    <location>
        <begin position="120"/>
        <end position="295"/>
    </location>
</feature>
<dbReference type="InterPro" id="IPR050223">
    <property type="entry name" value="D-isomer_2-hydroxyacid_DH"/>
</dbReference>
<keyword evidence="7" id="KW-0670">Pyruvate</keyword>
<proteinExistence type="inferred from homology"/>
<dbReference type="GeneID" id="93457338"/>
<evidence type="ECO:0000313" key="7">
    <source>
        <dbReference type="EMBL" id="VTP09844.1"/>
    </source>
</evidence>
<sequence length="354" mass="37280">MSDDYVVGLTADGADATGATIFGDIGLHRLEEAGISWRLLPPIPAHGPVDPAALAGVDAVVSFGHIPFSAELVRQVPRLRHIARFGAGYDGIDPVALAREGVVLTNTPGAVRRPLALSGLTLLLACAHRLLENHRVTVSGKWALERGAHRGIGVDGRTVGILGFGSVGSELAGMLAPLGVEVIATTRSGRSERAAQLGVELVDRETLAARSDFVVVTAALTEENRGMLDESFFAEMRSSAYFINIARGGLVDQPALIRALRDGGIAGAALDVYDPEPPAADDPLFAMDNVICTPHALCWTADFTRDVSRSVIDALIAVSRNEIPETALGRDALDERTWRGRATAEACGQLAAEG</sequence>
<accession>A0A653FJE6</accession>
<dbReference type="GO" id="GO:0005829">
    <property type="term" value="C:cytosol"/>
    <property type="evidence" value="ECO:0007669"/>
    <property type="project" value="TreeGrafter"/>
</dbReference>
<evidence type="ECO:0000259" key="6">
    <source>
        <dbReference type="Pfam" id="PF02826"/>
    </source>
</evidence>
<keyword evidence="2 4" id="KW-0560">Oxidoreductase</keyword>
<dbReference type="GO" id="GO:0016618">
    <property type="term" value="F:hydroxypyruvate reductase [NAD(P)H] activity"/>
    <property type="evidence" value="ECO:0007669"/>
    <property type="project" value="TreeGrafter"/>
</dbReference>
<protein>
    <submittedName>
        <fullName evidence="7">Glyoxylate/hydroxypyruvate reductase B</fullName>
    </submittedName>
</protein>
<name>A0A653FJE6_MYCSM</name>
<organism evidence="7">
    <name type="scientific">Mycolicibacterium smegmatis</name>
    <name type="common">Mycobacterium smegmatis</name>
    <dbReference type="NCBI Taxonomy" id="1772"/>
    <lineage>
        <taxon>Bacteria</taxon>
        <taxon>Bacillati</taxon>
        <taxon>Actinomycetota</taxon>
        <taxon>Actinomycetes</taxon>
        <taxon>Mycobacteriales</taxon>
        <taxon>Mycobacteriaceae</taxon>
        <taxon>Mycolicibacterium</taxon>
    </lineage>
</organism>
<dbReference type="InterPro" id="IPR029753">
    <property type="entry name" value="D-isomer_DH_CS"/>
</dbReference>
<comment type="similarity">
    <text evidence="1 4">Belongs to the D-isomer specific 2-hydroxyacid dehydrogenase family.</text>
</comment>
<dbReference type="InterPro" id="IPR036291">
    <property type="entry name" value="NAD(P)-bd_dom_sf"/>
</dbReference>
<dbReference type="SUPFAM" id="SSF51735">
    <property type="entry name" value="NAD(P)-binding Rossmann-fold domains"/>
    <property type="match status" value="1"/>
</dbReference>
<dbReference type="Pfam" id="PF00389">
    <property type="entry name" value="2-Hacid_dh"/>
    <property type="match status" value="1"/>
</dbReference>
<evidence type="ECO:0000256" key="3">
    <source>
        <dbReference type="ARBA" id="ARBA00023027"/>
    </source>
</evidence>
<dbReference type="GO" id="GO:0030267">
    <property type="term" value="F:glyoxylate reductase (NADPH) activity"/>
    <property type="evidence" value="ECO:0007669"/>
    <property type="project" value="TreeGrafter"/>
</dbReference>
<dbReference type="RefSeq" id="WP_011728427.1">
    <property type="nucleotide sequence ID" value="NZ_CP009495.1"/>
</dbReference>
<dbReference type="InterPro" id="IPR006140">
    <property type="entry name" value="D-isomer_DH_NAD-bd"/>
</dbReference>
<feature type="domain" description="D-isomer specific 2-hydroxyacid dehydrogenase catalytic" evidence="5">
    <location>
        <begin position="53"/>
        <end position="318"/>
    </location>
</feature>
<evidence type="ECO:0000256" key="2">
    <source>
        <dbReference type="ARBA" id="ARBA00023002"/>
    </source>
</evidence>
<evidence type="ECO:0000256" key="1">
    <source>
        <dbReference type="ARBA" id="ARBA00005854"/>
    </source>
</evidence>
<dbReference type="PANTHER" id="PTHR10996">
    <property type="entry name" value="2-HYDROXYACID DEHYDROGENASE-RELATED"/>
    <property type="match status" value="1"/>
</dbReference>
<dbReference type="InterPro" id="IPR006139">
    <property type="entry name" value="D-isomer_2_OHA_DH_cat_dom"/>
</dbReference>
<gene>
    <name evidence="7" type="primary">ghrB_1</name>
    <name evidence="7" type="ORF">BIN_B_04180</name>
</gene>
<evidence type="ECO:0000259" key="5">
    <source>
        <dbReference type="Pfam" id="PF00389"/>
    </source>
</evidence>
<dbReference type="PANTHER" id="PTHR10996:SF178">
    <property type="entry name" value="2-HYDROXYACID DEHYDROGENASE YGL185C-RELATED"/>
    <property type="match status" value="1"/>
</dbReference>
<dbReference type="SUPFAM" id="SSF52283">
    <property type="entry name" value="Formate/glycerate dehydrogenase catalytic domain-like"/>
    <property type="match status" value="1"/>
</dbReference>
<dbReference type="GO" id="GO:0051287">
    <property type="term" value="F:NAD binding"/>
    <property type="evidence" value="ECO:0007669"/>
    <property type="project" value="InterPro"/>
</dbReference>
<dbReference type="KEGG" id="msh:LI98_12700"/>
<dbReference type="Gene3D" id="3.40.50.720">
    <property type="entry name" value="NAD(P)-binding Rossmann-like Domain"/>
    <property type="match status" value="2"/>
</dbReference>
<keyword evidence="3" id="KW-0520">NAD</keyword>
<dbReference type="AlphaFoldDB" id="A0A653FJE6"/>
<reference evidence="7" key="1">
    <citation type="submission" date="2019-05" db="EMBL/GenBank/DDBJ databases">
        <authorList>
            <person name="Naeem R."/>
            <person name="Antony C."/>
            <person name="Guan Q."/>
        </authorList>
    </citation>
    <scope>NUCLEOTIDE SEQUENCE</scope>
    <source>
        <strain evidence="7">1</strain>
    </source>
</reference>
<dbReference type="PROSITE" id="PS00671">
    <property type="entry name" value="D_2_HYDROXYACID_DH_3"/>
    <property type="match status" value="1"/>
</dbReference>
<evidence type="ECO:0000256" key="4">
    <source>
        <dbReference type="RuleBase" id="RU003719"/>
    </source>
</evidence>
<dbReference type="EMBL" id="LR589649">
    <property type="protein sequence ID" value="VTP09844.1"/>
    <property type="molecule type" value="Genomic_DNA"/>
</dbReference>
<dbReference type="KEGG" id="msn:LI99_12695"/>
<dbReference type="Pfam" id="PF02826">
    <property type="entry name" value="2-Hacid_dh_C"/>
    <property type="match status" value="1"/>
</dbReference>